<sequence>MDWAGLNAFVAVADHGGFSAAAEQLHLTQPAVSKRIALLEESLQARLFDRLGRQVVLTEAGRLLLPRARQMLAEAESARRALQDLGQDIGGRLSLATSHHVGLHRLPALLRRFTALHPRAALDIRFMDSERAYAQVLHGDVELAVTTLGPTEAPLQATAVWDDPLRFAVAPDHPLARPAKVSLADIAAHPAVLPDPGTFTHRIVAETFARRGLSLRLRMTTNYLETIKMMVSVGLAWSALPQTMVDAQVQVLHVPGVQLSRKLGYVVHGGRTLSRAAQAFVGLLRTEADTTGGGDT</sequence>
<dbReference type="GO" id="GO:0000976">
    <property type="term" value="F:transcription cis-regulatory region binding"/>
    <property type="evidence" value="ECO:0007669"/>
    <property type="project" value="TreeGrafter"/>
</dbReference>
<dbReference type="RefSeq" id="WP_052631086.1">
    <property type="nucleotide sequence ID" value="NZ_CP011144.1"/>
</dbReference>
<keyword evidence="3" id="KW-0238">DNA-binding</keyword>
<dbReference type="SUPFAM" id="SSF46785">
    <property type="entry name" value="Winged helix' DNA-binding domain"/>
    <property type="match status" value="1"/>
</dbReference>
<dbReference type="PATRIC" id="fig|314722.6.peg.1095"/>
<keyword evidence="4" id="KW-0804">Transcription</keyword>
<dbReference type="InterPro" id="IPR036388">
    <property type="entry name" value="WH-like_DNA-bd_sf"/>
</dbReference>
<evidence type="ECO:0000313" key="6">
    <source>
        <dbReference type="EMBL" id="AKC86263.1"/>
    </source>
</evidence>
<feature type="domain" description="HTH lysR-type" evidence="5">
    <location>
        <begin position="1"/>
        <end position="58"/>
    </location>
</feature>
<dbReference type="KEGG" id="psuw:WQ53_05205"/>
<dbReference type="EMBL" id="CP011144">
    <property type="protein sequence ID" value="AKC86263.1"/>
    <property type="molecule type" value="Genomic_DNA"/>
</dbReference>
<evidence type="ECO:0000256" key="2">
    <source>
        <dbReference type="ARBA" id="ARBA00023015"/>
    </source>
</evidence>
<dbReference type="CDD" id="cd05466">
    <property type="entry name" value="PBP2_LTTR_substrate"/>
    <property type="match status" value="1"/>
</dbReference>
<dbReference type="Gene3D" id="1.10.10.10">
    <property type="entry name" value="Winged helix-like DNA-binding domain superfamily/Winged helix DNA-binding domain"/>
    <property type="match status" value="1"/>
</dbReference>
<dbReference type="PROSITE" id="PS50931">
    <property type="entry name" value="HTH_LYSR"/>
    <property type="match status" value="1"/>
</dbReference>
<reference evidence="6 7" key="1">
    <citation type="journal article" date="2015" name="Genome Announc.">
        <title>Complete Genome Sequence of Pseudoxanthomonas suwonensis Strain J1, a Cellulose-Degrading Bacterium Isolated from Leaf- and Wood-Enriched Soil.</title>
        <authorList>
            <person name="Hou L."/>
            <person name="Jiang J."/>
            <person name="Xu Z."/>
            <person name="Zhou Y."/>
            <person name="Leung F.C."/>
        </authorList>
    </citation>
    <scope>NUCLEOTIDE SEQUENCE [LARGE SCALE GENOMIC DNA]</scope>
    <source>
        <strain evidence="6 7">J1</strain>
    </source>
</reference>
<dbReference type="Pfam" id="PF00126">
    <property type="entry name" value="HTH_1"/>
    <property type="match status" value="1"/>
</dbReference>
<evidence type="ECO:0000313" key="7">
    <source>
        <dbReference type="Proteomes" id="UP000033067"/>
    </source>
</evidence>
<keyword evidence="2" id="KW-0805">Transcription regulation</keyword>
<dbReference type="PANTHER" id="PTHR30126:SF81">
    <property type="entry name" value="HTH-TYPE TRANSCRIPTIONAL REGULATOR ILVY"/>
    <property type="match status" value="1"/>
</dbReference>
<protein>
    <submittedName>
        <fullName evidence="6">LysR family transcriptional regulator</fullName>
    </submittedName>
</protein>
<dbReference type="InterPro" id="IPR036390">
    <property type="entry name" value="WH_DNA-bd_sf"/>
</dbReference>
<evidence type="ECO:0000256" key="3">
    <source>
        <dbReference type="ARBA" id="ARBA00023125"/>
    </source>
</evidence>
<evidence type="ECO:0000256" key="1">
    <source>
        <dbReference type="ARBA" id="ARBA00009437"/>
    </source>
</evidence>
<dbReference type="InterPro" id="IPR000847">
    <property type="entry name" value="LysR_HTH_N"/>
</dbReference>
<dbReference type="AlphaFoldDB" id="A0A0E3Z0U0"/>
<proteinExistence type="inferred from homology"/>
<accession>A0A0E3Z0U0</accession>
<keyword evidence="7" id="KW-1185">Reference proteome</keyword>
<dbReference type="SUPFAM" id="SSF53850">
    <property type="entry name" value="Periplasmic binding protein-like II"/>
    <property type="match status" value="1"/>
</dbReference>
<dbReference type="Pfam" id="PF03466">
    <property type="entry name" value="LysR_substrate"/>
    <property type="match status" value="1"/>
</dbReference>
<organism evidence="6 7">
    <name type="scientific">Pseudoxanthomonas suwonensis</name>
    <dbReference type="NCBI Taxonomy" id="314722"/>
    <lineage>
        <taxon>Bacteria</taxon>
        <taxon>Pseudomonadati</taxon>
        <taxon>Pseudomonadota</taxon>
        <taxon>Gammaproteobacteria</taxon>
        <taxon>Lysobacterales</taxon>
        <taxon>Lysobacteraceae</taxon>
        <taxon>Pseudoxanthomonas</taxon>
    </lineage>
</organism>
<dbReference type="Gene3D" id="3.40.190.290">
    <property type="match status" value="1"/>
</dbReference>
<name>A0A0E3Z0U0_9GAMM</name>
<dbReference type="GO" id="GO:0003700">
    <property type="term" value="F:DNA-binding transcription factor activity"/>
    <property type="evidence" value="ECO:0007669"/>
    <property type="project" value="InterPro"/>
</dbReference>
<dbReference type="FunFam" id="1.10.10.10:FF:000001">
    <property type="entry name" value="LysR family transcriptional regulator"/>
    <property type="match status" value="1"/>
</dbReference>
<evidence type="ECO:0000256" key="4">
    <source>
        <dbReference type="ARBA" id="ARBA00023163"/>
    </source>
</evidence>
<dbReference type="eggNOG" id="COG0583">
    <property type="taxonomic scope" value="Bacteria"/>
</dbReference>
<dbReference type="PANTHER" id="PTHR30126">
    <property type="entry name" value="HTH-TYPE TRANSCRIPTIONAL REGULATOR"/>
    <property type="match status" value="1"/>
</dbReference>
<comment type="similarity">
    <text evidence="1">Belongs to the LysR transcriptional regulatory family.</text>
</comment>
<dbReference type="Proteomes" id="UP000033067">
    <property type="component" value="Chromosome"/>
</dbReference>
<dbReference type="InterPro" id="IPR005119">
    <property type="entry name" value="LysR_subst-bd"/>
</dbReference>
<dbReference type="OrthoDB" id="8437302at2"/>
<dbReference type="PRINTS" id="PR00039">
    <property type="entry name" value="HTHLYSR"/>
</dbReference>
<evidence type="ECO:0000259" key="5">
    <source>
        <dbReference type="PROSITE" id="PS50931"/>
    </source>
</evidence>
<gene>
    <name evidence="6" type="ORF">WQ53_05205</name>
</gene>